<feature type="compositionally biased region" description="Polar residues" evidence="1">
    <location>
        <begin position="1351"/>
        <end position="1367"/>
    </location>
</feature>
<feature type="compositionally biased region" description="Polar residues" evidence="1">
    <location>
        <begin position="69"/>
        <end position="78"/>
    </location>
</feature>
<dbReference type="InterPro" id="IPR036770">
    <property type="entry name" value="Ankyrin_rpt-contain_sf"/>
</dbReference>
<organism evidence="2 3">
    <name type="scientific">Naegleria lovaniensis</name>
    <name type="common">Amoeba</name>
    <dbReference type="NCBI Taxonomy" id="51637"/>
    <lineage>
        <taxon>Eukaryota</taxon>
        <taxon>Discoba</taxon>
        <taxon>Heterolobosea</taxon>
        <taxon>Tetramitia</taxon>
        <taxon>Eutetramitia</taxon>
        <taxon>Vahlkampfiidae</taxon>
        <taxon>Naegleria</taxon>
    </lineage>
</organism>
<name>A0AA88GYB8_NAELO</name>
<proteinExistence type="predicted"/>
<dbReference type="Proteomes" id="UP000816034">
    <property type="component" value="Unassembled WGS sequence"/>
</dbReference>
<dbReference type="SUPFAM" id="SSF48403">
    <property type="entry name" value="Ankyrin repeat"/>
    <property type="match status" value="1"/>
</dbReference>
<accession>A0AA88GYB8</accession>
<gene>
    <name evidence="2" type="ORF">C9374_006819</name>
</gene>
<reference evidence="2 3" key="1">
    <citation type="journal article" date="2018" name="BMC Genomics">
        <title>The genome of Naegleria lovaniensis, the basis for a comparative approach to unravel pathogenicity factors of the human pathogenic amoeba N. fowleri.</title>
        <authorList>
            <person name="Liechti N."/>
            <person name="Schurch N."/>
            <person name="Bruggmann R."/>
            <person name="Wittwer M."/>
        </authorList>
    </citation>
    <scope>NUCLEOTIDE SEQUENCE [LARGE SCALE GENOMIC DNA]</scope>
    <source>
        <strain evidence="2 3">ATCC 30569</strain>
    </source>
</reference>
<dbReference type="EMBL" id="PYSW02000002">
    <property type="protein sequence ID" value="KAG2393288.1"/>
    <property type="molecule type" value="Genomic_DNA"/>
</dbReference>
<dbReference type="GeneID" id="68099273"/>
<dbReference type="InterPro" id="IPR002110">
    <property type="entry name" value="Ankyrin_rpt"/>
</dbReference>
<comment type="caution">
    <text evidence="2">The sequence shown here is derived from an EMBL/GenBank/DDBJ whole genome shotgun (WGS) entry which is preliminary data.</text>
</comment>
<dbReference type="Gene3D" id="1.25.40.20">
    <property type="entry name" value="Ankyrin repeat-containing domain"/>
    <property type="match status" value="1"/>
</dbReference>
<dbReference type="RefSeq" id="XP_044555182.1">
    <property type="nucleotide sequence ID" value="XM_044696721.1"/>
</dbReference>
<protein>
    <submittedName>
        <fullName evidence="2">Uncharacterized protein</fullName>
    </submittedName>
</protein>
<feature type="region of interest" description="Disordered" evidence="1">
    <location>
        <begin position="1339"/>
        <end position="1479"/>
    </location>
</feature>
<feature type="compositionally biased region" description="Low complexity" evidence="1">
    <location>
        <begin position="1440"/>
        <end position="1473"/>
    </location>
</feature>
<feature type="region of interest" description="Disordered" evidence="1">
    <location>
        <begin position="62"/>
        <end position="83"/>
    </location>
</feature>
<dbReference type="Pfam" id="PF00023">
    <property type="entry name" value="Ank"/>
    <property type="match status" value="1"/>
</dbReference>
<sequence length="1479" mass="168275">MEGPFKVNLSTTGAWLEFIHDRIGYMRNPNNLEQWDQENNHIKQRPEKSTYDNYVAANGYGGLPKPKASATSSSNQRESFGPGYDYEAAQNDHLTPLTRIWINQELNNKLDNHTSTITDEAASNNAKSHSLNDMQEDSLVLKELGSLIREKLDFDSKYHIICMIPTFTTGRTRFNYARKKCMDVYFNKSQYESFTTKLDSLFVTYHKYRIISKTFNIRMQHLLMSPQSKCDSLNLANIFLHFSNPNTYQFEVETDVDGFFSRMAHLLCFMATKKKYLANSTASFEADSIYKDANKVFLRLKACWAEAFRLESYYSKNEENIIVNGTFPYVKGGSNLKTDDEDAGDTQQQAKKVTDISGDVVEEPMTGDTLTQNDETIGLDQQAEEDKDVLKVDAESLPLEIDTRTISNQVMVGYNELFVNTPLERAKEQVKMHKKETASESLSEFVVELENNELTTDNIKCKSTEENPLVFSYDSNMYSGLKAHHCVKSPIYNYDSYMCYLIRETVRSVLPQLFSDFHDENCTIFKKVTLLNLGGWNVFNNLILHILLENGKTLPSTIDYSTLEECKESSNSDGLQELSLVGFTNDHLLAMFSNDRSYDSYSMMDATKDPNGIKNRMSEKIRPLEAVDKKRVFQILGNNVNQVNCYLYGDYVSSIRSELFILTNFLPNVREILVMPKTRESGLLISQIDNFYTSFDNDFEESAYFSKYFKNITMFMEEKPVKVINWKDGEESTNVEYEANTEEEQANDETVVNDVLTFDVQSQLGTSNSEKPSLAVKILLVCQVSTNNLETFLDISGLSIEKLPLANQILRQSPGYPIEQKKEFMDYLLNNLKLPVSVVDTFAFDYTEEKRILEEYLVFHANSRDGRLIGLENLAFDFDGTISWIISLLYYGWDVFKNPQILEEVFMSLHCANASAFYGTENMAFSCFFSLYMAKLFYENASRQLFLEYLKSNFDIASGDVDKMITQIENDCCNRLYLQEDTDLKNHDKTKRLMNIFFTYVTRPKQDGVLYEKQHVKLTPEKIFIMAIIALESKSMKYFNDVMTLGSTLTTFSQVFEKTMFFQTPGPNTLEQYNLPRFTANLRKDCLMSNENFLKHYRKKQALKLMYEKELKLDTKFSKEELDLKFYQEECVDSIEMNLLHFMLACPSIPTSIVLAVVEKMTAEQLLFVDTFKNTCLHVAIICMNSDLRVISKIIEKQPKLVTMMNGDLNTPLHLACFNNIDRLLLIGKQLVKEYGASVNVVNACGMTPYEIALLSIFKESLNKHFGFVNSWSEFDLNWLYPTSGLTKQKIIENMIRNKHTTEHVKNIKEVDKKKNTEGSETKPKIATETALDTKIAKRVQTAKSPIPTRPTANKQEPTVTPSSSTAGKKATNTNSTTSSAKASHSTVTAVSTTSNVTKTTPYSGSSSKPSTTKEKTSSGKDVTSSANAPKSKPPPTEQQTKTSTVVSSQTKTTTTIATKTTTSPTTKPSTAKALTIKK</sequence>
<feature type="compositionally biased region" description="Low complexity" evidence="1">
    <location>
        <begin position="1369"/>
        <end position="1411"/>
    </location>
</feature>
<evidence type="ECO:0000256" key="1">
    <source>
        <dbReference type="SAM" id="MobiDB-lite"/>
    </source>
</evidence>
<evidence type="ECO:0000313" key="3">
    <source>
        <dbReference type="Proteomes" id="UP000816034"/>
    </source>
</evidence>
<evidence type="ECO:0000313" key="2">
    <source>
        <dbReference type="EMBL" id="KAG2393288.1"/>
    </source>
</evidence>
<keyword evidence="3" id="KW-1185">Reference proteome</keyword>